<name>A0A1F8C306_9BACT</name>
<evidence type="ECO:0000313" key="2">
    <source>
        <dbReference type="Proteomes" id="UP000178429"/>
    </source>
</evidence>
<protein>
    <submittedName>
        <fullName evidence="1">Uncharacterized protein</fullName>
    </submittedName>
</protein>
<sequence length="78" mass="9326">MSQKQIPERIRRLKYFEAAIELIQKSRNHPQSSENPAKQSEMLHRFTGVTQDKKLFYVQIKEHKRTGRKQLMSVFPAR</sequence>
<reference evidence="1 2" key="1">
    <citation type="journal article" date="2016" name="Nat. Commun.">
        <title>Thousands of microbial genomes shed light on interconnected biogeochemical processes in an aquifer system.</title>
        <authorList>
            <person name="Anantharaman K."/>
            <person name="Brown C.T."/>
            <person name="Hug L.A."/>
            <person name="Sharon I."/>
            <person name="Castelle C.J."/>
            <person name="Probst A.J."/>
            <person name="Thomas B.C."/>
            <person name="Singh A."/>
            <person name="Wilkins M.J."/>
            <person name="Karaoz U."/>
            <person name="Brodie E.L."/>
            <person name="Williams K.H."/>
            <person name="Hubbard S.S."/>
            <person name="Banfield J.F."/>
        </authorList>
    </citation>
    <scope>NUCLEOTIDE SEQUENCE [LARGE SCALE GENOMIC DNA]</scope>
</reference>
<proteinExistence type="predicted"/>
<accession>A0A1F8C306</accession>
<dbReference type="EMBL" id="MGHL01000007">
    <property type="protein sequence ID" value="OGM69995.1"/>
    <property type="molecule type" value="Genomic_DNA"/>
</dbReference>
<evidence type="ECO:0000313" key="1">
    <source>
        <dbReference type="EMBL" id="OGM69995.1"/>
    </source>
</evidence>
<gene>
    <name evidence="1" type="ORF">A2975_05100</name>
</gene>
<dbReference type="AlphaFoldDB" id="A0A1F8C306"/>
<comment type="caution">
    <text evidence="1">The sequence shown here is derived from an EMBL/GenBank/DDBJ whole genome shotgun (WGS) entry which is preliminary data.</text>
</comment>
<organism evidence="1 2">
    <name type="scientific">Candidatus Woesebacteria bacterium RIFCSPLOWO2_01_FULL_44_14</name>
    <dbReference type="NCBI Taxonomy" id="1802525"/>
    <lineage>
        <taxon>Bacteria</taxon>
        <taxon>Candidatus Woeseibacteriota</taxon>
    </lineage>
</organism>
<dbReference type="Proteomes" id="UP000178429">
    <property type="component" value="Unassembled WGS sequence"/>
</dbReference>
<dbReference type="STRING" id="1802525.A2975_05100"/>